<evidence type="ECO:0000313" key="2">
    <source>
        <dbReference type="EMBL" id="CAK0737193.1"/>
    </source>
</evidence>
<dbReference type="Pfam" id="PF03134">
    <property type="entry name" value="TB2_DP1_HVA22"/>
    <property type="match status" value="1"/>
</dbReference>
<dbReference type="PANTHER" id="PTHR12300">
    <property type="entry name" value="HVA22-LIKE PROTEINS"/>
    <property type="match status" value="1"/>
</dbReference>
<proteinExistence type="inferred from homology"/>
<keyword evidence="1" id="KW-1133">Transmembrane helix</keyword>
<dbReference type="Proteomes" id="UP001314263">
    <property type="component" value="Unassembled WGS sequence"/>
</dbReference>
<dbReference type="GO" id="GO:0016020">
    <property type="term" value="C:membrane"/>
    <property type="evidence" value="ECO:0007669"/>
    <property type="project" value="UniProtKB-SubCell"/>
</dbReference>
<feature type="transmembrane region" description="Helical" evidence="1">
    <location>
        <begin position="7"/>
        <end position="23"/>
    </location>
</feature>
<evidence type="ECO:0000313" key="3">
    <source>
        <dbReference type="Proteomes" id="UP001314263"/>
    </source>
</evidence>
<dbReference type="InterPro" id="IPR004345">
    <property type="entry name" value="TB2_DP1_HVA22"/>
</dbReference>
<name>A0AAV1HVZ8_9CHLO</name>
<comment type="subcellular location">
    <subcellularLocation>
        <location evidence="1">Membrane</location>
        <topology evidence="1">Multi-pass membrane protein</topology>
    </subcellularLocation>
</comment>
<keyword evidence="1" id="KW-0472">Membrane</keyword>
<reference evidence="2 3" key="1">
    <citation type="submission" date="2023-10" db="EMBL/GenBank/DDBJ databases">
        <authorList>
            <person name="Maclean D."/>
            <person name="Macfadyen A."/>
        </authorList>
    </citation>
    <scope>NUCLEOTIDE SEQUENCE [LARGE SCALE GENOMIC DNA]</scope>
</reference>
<keyword evidence="3" id="KW-1185">Reference proteome</keyword>
<organism evidence="2 3">
    <name type="scientific">Coccomyxa viridis</name>
    <dbReference type="NCBI Taxonomy" id="1274662"/>
    <lineage>
        <taxon>Eukaryota</taxon>
        <taxon>Viridiplantae</taxon>
        <taxon>Chlorophyta</taxon>
        <taxon>core chlorophytes</taxon>
        <taxon>Trebouxiophyceae</taxon>
        <taxon>Trebouxiophyceae incertae sedis</taxon>
        <taxon>Coccomyxaceae</taxon>
        <taxon>Coccomyxa</taxon>
    </lineage>
</organism>
<comment type="similarity">
    <text evidence="1">Belongs to the DP1 family.</text>
</comment>
<dbReference type="AlphaFoldDB" id="A0AAV1HVZ8"/>
<accession>A0AAV1HVZ8</accession>
<protein>
    <recommendedName>
        <fullName evidence="1">HVA22-like protein</fullName>
    </recommendedName>
</protein>
<comment type="caution">
    <text evidence="2">The sequence shown here is derived from an EMBL/GenBank/DDBJ whole genome shotgun (WGS) entry which is preliminary data.</text>
</comment>
<dbReference type="EMBL" id="CAUYUE010000001">
    <property type="protein sequence ID" value="CAK0737193.1"/>
    <property type="molecule type" value="Genomic_DNA"/>
</dbReference>
<sequence>MVNFRIILSYTLNLFFGLLYPTWKSVEAVESKSHTDDAQWLSYWIIYTLLLVVETLLWPALKWVPLYGELKAVLLAWLVLPHTKGATYLYENYVGPGFHKLKAEARKVPALQKLLDGDTPKTT</sequence>
<evidence type="ECO:0000256" key="1">
    <source>
        <dbReference type="RuleBase" id="RU362006"/>
    </source>
</evidence>
<feature type="transmembrane region" description="Helical" evidence="1">
    <location>
        <begin position="43"/>
        <end position="61"/>
    </location>
</feature>
<keyword evidence="1" id="KW-0812">Transmembrane</keyword>
<gene>
    <name evidence="2" type="ORF">CVIRNUC_000870</name>
</gene>